<dbReference type="Proteomes" id="UP001370758">
    <property type="component" value="Unassembled WGS sequence"/>
</dbReference>
<keyword evidence="3" id="KW-1185">Reference proteome</keyword>
<feature type="compositionally biased region" description="Low complexity" evidence="1">
    <location>
        <begin position="241"/>
        <end position="255"/>
    </location>
</feature>
<evidence type="ECO:0000313" key="2">
    <source>
        <dbReference type="EMBL" id="KAK6497421.1"/>
    </source>
</evidence>
<name>A0AAV9VWL7_9PEZI</name>
<dbReference type="AlphaFoldDB" id="A0AAV9VWL7"/>
<comment type="caution">
    <text evidence="2">The sequence shown here is derived from an EMBL/GenBank/DDBJ whole genome shotgun (WGS) entry which is preliminary data.</text>
</comment>
<feature type="region of interest" description="Disordered" evidence="1">
    <location>
        <begin position="124"/>
        <end position="167"/>
    </location>
</feature>
<organism evidence="2 3">
    <name type="scientific">Arthrobotrys musiformis</name>
    <dbReference type="NCBI Taxonomy" id="47236"/>
    <lineage>
        <taxon>Eukaryota</taxon>
        <taxon>Fungi</taxon>
        <taxon>Dikarya</taxon>
        <taxon>Ascomycota</taxon>
        <taxon>Pezizomycotina</taxon>
        <taxon>Orbiliomycetes</taxon>
        <taxon>Orbiliales</taxon>
        <taxon>Orbiliaceae</taxon>
        <taxon>Arthrobotrys</taxon>
    </lineage>
</organism>
<feature type="region of interest" description="Disordered" evidence="1">
    <location>
        <begin position="576"/>
        <end position="597"/>
    </location>
</feature>
<feature type="region of interest" description="Disordered" evidence="1">
    <location>
        <begin position="484"/>
        <end position="550"/>
    </location>
</feature>
<protein>
    <submittedName>
        <fullName evidence="2">Uncharacterized protein</fullName>
    </submittedName>
</protein>
<feature type="region of interest" description="Disordered" evidence="1">
    <location>
        <begin position="225"/>
        <end position="282"/>
    </location>
</feature>
<reference evidence="2 3" key="1">
    <citation type="submission" date="2023-08" db="EMBL/GenBank/DDBJ databases">
        <authorList>
            <person name="Palmer J.M."/>
        </authorList>
    </citation>
    <scope>NUCLEOTIDE SEQUENCE [LARGE SCALE GENOMIC DNA]</scope>
    <source>
        <strain evidence="2 3">TWF481</strain>
    </source>
</reference>
<feature type="region of interest" description="Disordered" evidence="1">
    <location>
        <begin position="1"/>
        <end position="68"/>
    </location>
</feature>
<dbReference type="EMBL" id="JAVHJL010000009">
    <property type="protein sequence ID" value="KAK6497421.1"/>
    <property type="molecule type" value="Genomic_DNA"/>
</dbReference>
<sequence>MDISPNPSPVLAKTTVLTPRSPVSHGGPSPIKQKKKKKSSLSSLEGQRFYLPGKSAPPDNPSKKKRSRNNLLTWQEFVMDGFGPTMSLASLVSWQDMLCYSPPPQGADGPSTPPEVRDALVAKKKKNTRQKLMKGISSLSPNKSKGSPRRREENSQSGQPPSPPKSAKKLWLVSLGKASTFSPVQGPNVSESSKKRLSIQPKAFGDWASRAKKLLHLKKPFLKKGKGTVMSSSPARGQGYRSSSSGSASPSPSRRLLAREDAPTKITVKRPSLRPDPISPVSSASVSTVSVAQPVSGWTFLAPPGQSSSPVSGLPAPPASLQPSVQLVSGGAIPPGELAPPMAPLLRHHSITANTSEFEQGAVNNLLEPRMSVADSVKSHETLWRRSVSSPSISSSYTSLSIPSGGSRQSSIWDYRGSIVSIPRGSIVSMGDAKRTLRANLTGNLTYDSRGREGALRKRVSDTPTHTHVHSMFCPSGHLAPFHVDPTTSDVPKPEAEPTPKTGPLETNPAPETHPALEINPALGTKPAPEAELEQQEPLTRRATFGGRKPSVVRKDHLEIYSHPYFEVAPNERHQSLSSLTSDSRSGHVQRRSTMDSVASFRTALDGAEDSMADVSFSSF</sequence>
<proteinExistence type="predicted"/>
<evidence type="ECO:0000256" key="1">
    <source>
        <dbReference type="SAM" id="MobiDB-lite"/>
    </source>
</evidence>
<accession>A0AAV9VWL7</accession>
<gene>
    <name evidence="2" type="ORF">TWF481_011830</name>
</gene>
<evidence type="ECO:0000313" key="3">
    <source>
        <dbReference type="Proteomes" id="UP001370758"/>
    </source>
</evidence>